<evidence type="ECO:0000313" key="4">
    <source>
        <dbReference type="Proteomes" id="UP001152795"/>
    </source>
</evidence>
<dbReference type="Gene3D" id="1.10.10.2010">
    <property type="match status" value="1"/>
</dbReference>
<gene>
    <name evidence="3" type="ORF">PACLA_8A083229</name>
</gene>
<dbReference type="Pfam" id="PF16725">
    <property type="entry name" value="Nucleolin_bd"/>
    <property type="match status" value="1"/>
</dbReference>
<dbReference type="InterPro" id="IPR031996">
    <property type="entry name" value="NVL2_nucleolin-bd"/>
</dbReference>
<organism evidence="3 4">
    <name type="scientific">Paramuricea clavata</name>
    <name type="common">Red gorgonian</name>
    <name type="synonym">Violescent sea-whip</name>
    <dbReference type="NCBI Taxonomy" id="317549"/>
    <lineage>
        <taxon>Eukaryota</taxon>
        <taxon>Metazoa</taxon>
        <taxon>Cnidaria</taxon>
        <taxon>Anthozoa</taxon>
        <taxon>Octocorallia</taxon>
        <taxon>Malacalcyonacea</taxon>
        <taxon>Plexauridae</taxon>
        <taxon>Paramuricea</taxon>
    </lineage>
</organism>
<dbReference type="AlphaFoldDB" id="A0A6S7JEH7"/>
<evidence type="ECO:0000313" key="3">
    <source>
        <dbReference type="EMBL" id="CAB4030755.1"/>
    </source>
</evidence>
<dbReference type="Proteomes" id="UP001152795">
    <property type="component" value="Unassembled WGS sequence"/>
</dbReference>
<accession>A0A6S7JEH7</accession>
<feature type="compositionally biased region" description="Basic and acidic residues" evidence="1">
    <location>
        <begin position="189"/>
        <end position="209"/>
    </location>
</feature>
<feature type="compositionally biased region" description="Low complexity" evidence="1">
    <location>
        <begin position="52"/>
        <end position="66"/>
    </location>
</feature>
<dbReference type="EMBL" id="CACRXK020017114">
    <property type="protein sequence ID" value="CAB4030755.1"/>
    <property type="molecule type" value="Genomic_DNA"/>
</dbReference>
<name>A0A6S7JEH7_PARCT</name>
<keyword evidence="4" id="KW-1185">Reference proteome</keyword>
<proteinExistence type="predicted"/>
<sequence>EYERKKRGAFRISVQKVYQAIKNESAEDRKLQELEDKFLGKRKQDDSLITIELSDPEGGLSLSSDSEFSEDEMRKNVPTGNLVNRSMHEMYKTSNSRKNSEDETERPTNDASNSSQIFTEVIMRVNYENATPSPDNRSNLNENETSISAKNNDVTNDVRTPNVNSISETPGLNSEPLGDRMQRKKLKRKDGSSSRSKETQKKASVKDILTDDSGTN</sequence>
<reference evidence="3" key="1">
    <citation type="submission" date="2020-04" db="EMBL/GenBank/DDBJ databases">
        <authorList>
            <person name="Alioto T."/>
            <person name="Alioto T."/>
            <person name="Gomez Garrido J."/>
        </authorList>
    </citation>
    <scope>NUCLEOTIDE SEQUENCE</scope>
    <source>
        <strain evidence="3">A484AB</strain>
    </source>
</reference>
<dbReference type="InterPro" id="IPR038100">
    <property type="entry name" value="NLV2_N_sf"/>
</dbReference>
<feature type="compositionally biased region" description="Basic and acidic residues" evidence="1">
    <location>
        <begin position="98"/>
        <end position="108"/>
    </location>
</feature>
<protein>
    <recommendedName>
        <fullName evidence="2">NVL2 nucleolin binding domain-containing protein</fullName>
    </recommendedName>
</protein>
<comment type="caution">
    <text evidence="3">The sequence shown here is derived from an EMBL/GenBank/DDBJ whole genome shotgun (WGS) entry which is preliminary data.</text>
</comment>
<feature type="domain" description="NVL2 nucleolin binding" evidence="2">
    <location>
        <begin position="1"/>
        <end position="26"/>
    </location>
</feature>
<feature type="compositionally biased region" description="Polar residues" evidence="1">
    <location>
        <begin position="109"/>
        <end position="118"/>
    </location>
</feature>
<evidence type="ECO:0000256" key="1">
    <source>
        <dbReference type="SAM" id="MobiDB-lite"/>
    </source>
</evidence>
<evidence type="ECO:0000259" key="2">
    <source>
        <dbReference type="Pfam" id="PF16725"/>
    </source>
</evidence>
<feature type="non-terminal residue" evidence="3">
    <location>
        <position position="1"/>
    </location>
</feature>
<feature type="region of interest" description="Disordered" evidence="1">
    <location>
        <begin position="49"/>
        <end position="216"/>
    </location>
</feature>
<feature type="compositionally biased region" description="Polar residues" evidence="1">
    <location>
        <begin position="128"/>
        <end position="172"/>
    </location>
</feature>